<dbReference type="HOGENOM" id="CLU_308302_0_0_12"/>
<dbReference type="InterPro" id="IPR050498">
    <property type="entry name" value="Ycf3"/>
</dbReference>
<dbReference type="InterPro" id="IPR011990">
    <property type="entry name" value="TPR-like_helical_dom_sf"/>
</dbReference>
<dbReference type="Proteomes" id="UP000006901">
    <property type="component" value="Chromosome"/>
</dbReference>
<evidence type="ECO:0000256" key="2">
    <source>
        <dbReference type="ARBA" id="ARBA00022803"/>
    </source>
</evidence>
<feature type="repeat" description="TPR" evidence="3">
    <location>
        <begin position="667"/>
        <end position="700"/>
    </location>
</feature>
<dbReference type="InterPro" id="IPR019734">
    <property type="entry name" value="TPR_rpt"/>
</dbReference>
<feature type="region of interest" description="Disordered" evidence="4">
    <location>
        <begin position="206"/>
        <end position="271"/>
    </location>
</feature>
<organism evidence="5 6">
    <name type="scientific">Borreliella burgdorferi (strain ZS7)</name>
    <name type="common">Borrelia burgdorferi</name>
    <dbReference type="NCBI Taxonomy" id="445985"/>
    <lineage>
        <taxon>Bacteria</taxon>
        <taxon>Pseudomonadati</taxon>
        <taxon>Spirochaetota</taxon>
        <taxon>Spirochaetia</taxon>
        <taxon>Spirochaetales</taxon>
        <taxon>Borreliaceae</taxon>
        <taxon>Borreliella</taxon>
    </lineage>
</organism>
<protein>
    <submittedName>
        <fullName evidence="5">Tetratricopeptide repeat domain protein</fullName>
    </submittedName>
</protein>
<evidence type="ECO:0000256" key="3">
    <source>
        <dbReference type="PROSITE-ProRule" id="PRU00339"/>
    </source>
</evidence>
<dbReference type="InterPro" id="IPR006597">
    <property type="entry name" value="Sel1-like"/>
</dbReference>
<feature type="repeat" description="TPR" evidence="3">
    <location>
        <begin position="735"/>
        <end position="768"/>
    </location>
</feature>
<name>A0A0H3C305_BORBZ</name>
<feature type="compositionally biased region" description="Polar residues" evidence="4">
    <location>
        <begin position="178"/>
        <end position="190"/>
    </location>
</feature>
<feature type="region of interest" description="Disordered" evidence="4">
    <location>
        <begin position="160"/>
        <end position="190"/>
    </location>
</feature>
<evidence type="ECO:0000313" key="5">
    <source>
        <dbReference type="EMBL" id="ACK74983.1"/>
    </source>
</evidence>
<dbReference type="SMART" id="SM00671">
    <property type="entry name" value="SEL1"/>
    <property type="match status" value="4"/>
</dbReference>
<keyword evidence="2 3" id="KW-0802">TPR repeat</keyword>
<dbReference type="Pfam" id="PF14559">
    <property type="entry name" value="TPR_19"/>
    <property type="match status" value="2"/>
</dbReference>
<dbReference type="PANTHER" id="PTHR44858:SF1">
    <property type="entry name" value="UDP-N-ACETYLGLUCOSAMINE--PEPTIDE N-ACETYLGLUCOSAMINYLTRANSFERASE SPINDLY-RELATED"/>
    <property type="match status" value="1"/>
</dbReference>
<reference evidence="5 6" key="1">
    <citation type="journal article" date="2011" name="J. Bacteriol.">
        <title>Whole-genome sequences of thirteen isolates of Borrelia burgdorferi.</title>
        <authorList>
            <person name="Schutzer S.E."/>
            <person name="Fraser-Liggett C.M."/>
            <person name="Casjens S.R."/>
            <person name="Qiu W.G."/>
            <person name="Dunn J.J."/>
            <person name="Mongodin E.F."/>
            <person name="Luft B.J."/>
        </authorList>
    </citation>
    <scope>NUCLEOTIDE SEQUENCE [LARGE SCALE GENOMIC DNA]</scope>
    <source>
        <strain evidence="5 6">ZS7</strain>
    </source>
</reference>
<dbReference type="GO" id="GO:0009279">
    <property type="term" value="C:cell outer membrane"/>
    <property type="evidence" value="ECO:0007669"/>
    <property type="project" value="TreeGrafter"/>
</dbReference>
<keyword evidence="1" id="KW-0677">Repeat</keyword>
<evidence type="ECO:0000256" key="4">
    <source>
        <dbReference type="SAM" id="MobiDB-lite"/>
    </source>
</evidence>
<dbReference type="Gene3D" id="1.25.40.10">
    <property type="entry name" value="Tetratricopeptide repeat domain"/>
    <property type="match status" value="6"/>
</dbReference>
<dbReference type="KEGG" id="bbz:BbuZS7_0214"/>
<dbReference type="GO" id="GO:0046813">
    <property type="term" value="P:receptor-mediated virion attachment to host cell"/>
    <property type="evidence" value="ECO:0007669"/>
    <property type="project" value="TreeGrafter"/>
</dbReference>
<sequence length="1004" mass="115166">MNKKHTNFSVLLLLIFLLILSFGGFGYYIYQSKLNDKNREIMLNEVKNSVIDRNYKKAYSVAKLLQDKYPQNEDIAMLTNTLAEIANSSPFESKDLQRDSANQILDKIKGQDNTKTNVNENFDIAFNNRYIKDSTITENYSDRNDDIGIEDEDISEFKKSKIPEKIKPNTNPKEEDQIIQSPNPKLSVNDQKNLFNLEKLKKNLSGKSNSENILNNSQKIENDKQNTNLSKEKNSENILKTPDNSKYSNNNNTTSLKKISSNSQKESELSPPSQTIIGKIYRPYSYLIKKELYEILDDINTGRVTLGKNRLKELIKKGLSNKFQKVNELIENSKNKEASNLLLTLIKKDIEPNLINIPKDPYKKEIFQLDKEDKKPQYLEDLKSKVHSIKPIDLENTKSRQQAIKDLNEFLKNNPNDAQASKTLAQANKIQYLEDLKSKVHSIKPIDLENTKSRQQAIKDLNEFLKNNPNDAQASKTLAQANKIQYLEDLKSKVHSIKPIDLENTKSRQQAIKDLNEFLKNNPNDAQASKTLAQANKIQYLEDLKSKVHSIKPIDLENTKSRQQAIKDLNEFLKNNPNDAQASKTLAQANKIQHLEDLKSKVHSIKPIDLENTKSRQQAIKDLNEFLKNNPNDAQASKTLAQAYENNGDLLKAENAYEKIIKLTNAQEDHYKLGIIRFKLKKYEHSIESFDQTIKLDPKHKKALHNKGIALMMLNKNKKAIESFEKAIQIDKNYGTAYYQKGIAEEKNGDMQQAFASFKNAYNLDKNPNYALKAGIVSNNLGNFKQSEEYLNFFNANAKKPNEIAIYNLSIAKFENNKLEESLETINKAIDLNPEKSEYLYLKASINLKKENYQNAISLYSLVIEKNPENTSAYINLAKAYEKSGNKSQAISTLEKIINKNNKLALNNLGILYKKEKNYQKAIEIFEKAIINSDIEAKYNLATTLIEINDNTRAKDLLREYTKLKPNNPEALHALGIIEYNENNNDQTLRELIKKFPNYKKNEI</sequence>
<dbReference type="Pfam" id="PF00515">
    <property type="entry name" value="TPR_1"/>
    <property type="match status" value="1"/>
</dbReference>
<dbReference type="PANTHER" id="PTHR44858">
    <property type="entry name" value="TETRATRICOPEPTIDE REPEAT PROTEIN 6"/>
    <property type="match status" value="1"/>
</dbReference>
<proteinExistence type="predicted"/>
<dbReference type="Pfam" id="PF13181">
    <property type="entry name" value="TPR_8"/>
    <property type="match status" value="3"/>
</dbReference>
<dbReference type="PROSITE" id="PS50293">
    <property type="entry name" value="TPR_REGION"/>
    <property type="match status" value="1"/>
</dbReference>
<feature type="compositionally biased region" description="Basic and acidic residues" evidence="4">
    <location>
        <begin position="160"/>
        <end position="176"/>
    </location>
</feature>
<dbReference type="PROSITE" id="PS50005">
    <property type="entry name" value="TPR"/>
    <property type="match status" value="6"/>
</dbReference>
<feature type="compositionally biased region" description="Low complexity" evidence="4">
    <location>
        <begin position="244"/>
        <end position="263"/>
    </location>
</feature>
<dbReference type="SUPFAM" id="SSF48452">
    <property type="entry name" value="TPR-like"/>
    <property type="match status" value="2"/>
</dbReference>
<feature type="compositionally biased region" description="Basic and acidic residues" evidence="4">
    <location>
        <begin position="220"/>
        <end position="235"/>
    </location>
</feature>
<accession>A0A0H3C305</accession>
<evidence type="ECO:0000256" key="1">
    <source>
        <dbReference type="ARBA" id="ARBA00022737"/>
    </source>
</evidence>
<feature type="repeat" description="TPR" evidence="3">
    <location>
        <begin position="701"/>
        <end position="734"/>
    </location>
</feature>
<feature type="repeat" description="TPR" evidence="3">
    <location>
        <begin position="903"/>
        <end position="936"/>
    </location>
</feature>
<feature type="repeat" description="TPR" evidence="3">
    <location>
        <begin position="803"/>
        <end position="836"/>
    </location>
</feature>
<dbReference type="RefSeq" id="WP_012597389.1">
    <property type="nucleotide sequence ID" value="NC_011728.1"/>
</dbReference>
<gene>
    <name evidence="5" type="ordered locus">BbuZS7_0214</name>
</gene>
<feature type="repeat" description="TPR" evidence="3">
    <location>
        <begin position="837"/>
        <end position="870"/>
    </location>
</feature>
<dbReference type="Pfam" id="PF13432">
    <property type="entry name" value="TPR_16"/>
    <property type="match status" value="1"/>
</dbReference>
<dbReference type="AlphaFoldDB" id="A0A0H3C305"/>
<dbReference type="SMART" id="SM00028">
    <property type="entry name" value="TPR"/>
    <property type="match status" value="9"/>
</dbReference>
<evidence type="ECO:0000313" key="6">
    <source>
        <dbReference type="Proteomes" id="UP000006901"/>
    </source>
</evidence>
<dbReference type="EMBL" id="CP001205">
    <property type="protein sequence ID" value="ACK74983.1"/>
    <property type="molecule type" value="Genomic_DNA"/>
</dbReference>